<dbReference type="Proteomes" id="UP001589587">
    <property type="component" value="Unassembled WGS sequence"/>
</dbReference>
<evidence type="ECO:0008006" key="4">
    <source>
        <dbReference type="Google" id="ProtNLM"/>
    </source>
</evidence>
<dbReference type="GeneID" id="93805594"/>
<comment type="caution">
    <text evidence="2">The sequence shown here is derived from an EMBL/GenBank/DDBJ whole genome shotgun (WGS) entry which is preliminary data.</text>
</comment>
<dbReference type="RefSeq" id="WP_251014682.1">
    <property type="nucleotide sequence ID" value="NZ_JBEUOO010000015.1"/>
</dbReference>
<feature type="chain" id="PRO_5047184147" description="Protein activator of alkane oxidation PraB" evidence="1">
    <location>
        <begin position="31"/>
        <end position="206"/>
    </location>
</feature>
<keyword evidence="1" id="KW-0732">Signal</keyword>
<organism evidence="2 3">
    <name type="scientific">Rhodococcus baikonurensis</name>
    <dbReference type="NCBI Taxonomy" id="172041"/>
    <lineage>
        <taxon>Bacteria</taxon>
        <taxon>Bacillati</taxon>
        <taxon>Actinomycetota</taxon>
        <taxon>Actinomycetes</taxon>
        <taxon>Mycobacteriales</taxon>
        <taxon>Nocardiaceae</taxon>
        <taxon>Rhodococcus</taxon>
        <taxon>Rhodococcus erythropolis group</taxon>
    </lineage>
</organism>
<dbReference type="EMBL" id="JBHMAS010000034">
    <property type="protein sequence ID" value="MFB9780971.1"/>
    <property type="molecule type" value="Genomic_DNA"/>
</dbReference>
<reference evidence="2 3" key="1">
    <citation type="submission" date="2024-09" db="EMBL/GenBank/DDBJ databases">
        <authorList>
            <person name="Sun Q."/>
            <person name="Mori K."/>
        </authorList>
    </citation>
    <scope>NUCLEOTIDE SEQUENCE [LARGE SCALE GENOMIC DNA]</scope>
    <source>
        <strain evidence="2 3">JCM 11411</strain>
    </source>
</reference>
<protein>
    <recommendedName>
        <fullName evidence="4">Protein activator of alkane oxidation PraB</fullName>
    </recommendedName>
</protein>
<keyword evidence="3" id="KW-1185">Reference proteome</keyword>
<evidence type="ECO:0000256" key="1">
    <source>
        <dbReference type="SAM" id="SignalP"/>
    </source>
</evidence>
<feature type="signal peptide" evidence="1">
    <location>
        <begin position="1"/>
        <end position="30"/>
    </location>
</feature>
<evidence type="ECO:0000313" key="3">
    <source>
        <dbReference type="Proteomes" id="UP001589587"/>
    </source>
</evidence>
<evidence type="ECO:0000313" key="2">
    <source>
        <dbReference type="EMBL" id="MFB9780971.1"/>
    </source>
</evidence>
<gene>
    <name evidence="2" type="ORF">ACFFQ6_14845</name>
</gene>
<accession>A0ABV5XES3</accession>
<sequence length="206" mass="19468">MSSRTMLGKASTLVGAAAALTIAASGIATASTTISPAAATPVTATSSGLSFVTTGGLELYCTSVSGSGTTPAAPGNVNSGTGGININIASVGLSGCDLEGVPATITTSGSWALNVNADSGSPMGSIKIPNGGAHVVAGSCVIDVTASTAGPVPYNNTTHTVTANNTGTVNFTSNGGSASCPAAGAGTAKMTGALKFNSTPGITVTP</sequence>
<name>A0ABV5XES3_9NOCA</name>
<proteinExistence type="predicted"/>